<dbReference type="Pfam" id="PF20976">
    <property type="entry name" value="Pop8"/>
    <property type="match status" value="1"/>
</dbReference>
<reference evidence="2" key="1">
    <citation type="submission" date="2022-07" db="EMBL/GenBank/DDBJ databases">
        <title>Phylogenomic reconstructions and comparative analyses of Kickxellomycotina fungi.</title>
        <authorList>
            <person name="Reynolds N.K."/>
            <person name="Stajich J.E."/>
            <person name="Barry K."/>
            <person name="Grigoriev I.V."/>
            <person name="Crous P."/>
            <person name="Smith M.E."/>
        </authorList>
    </citation>
    <scope>NUCLEOTIDE SEQUENCE</scope>
    <source>
        <strain evidence="2">NBRC 100468</strain>
    </source>
</reference>
<dbReference type="EMBL" id="JANBPU010000103">
    <property type="protein sequence ID" value="KAJ1916419.1"/>
    <property type="molecule type" value="Genomic_DNA"/>
</dbReference>
<accession>A0A9W8DS54</accession>
<dbReference type="AlphaFoldDB" id="A0A9W8DS54"/>
<feature type="non-terminal residue" evidence="2">
    <location>
        <position position="1"/>
    </location>
</feature>
<name>A0A9W8DS54_9FUNG</name>
<gene>
    <name evidence="2" type="ORF">H4219_003784</name>
</gene>
<organism evidence="2 3">
    <name type="scientific">Mycoemilia scoparia</name>
    <dbReference type="NCBI Taxonomy" id="417184"/>
    <lineage>
        <taxon>Eukaryota</taxon>
        <taxon>Fungi</taxon>
        <taxon>Fungi incertae sedis</taxon>
        <taxon>Zoopagomycota</taxon>
        <taxon>Kickxellomycotina</taxon>
        <taxon>Kickxellomycetes</taxon>
        <taxon>Kickxellales</taxon>
        <taxon>Kickxellaceae</taxon>
        <taxon>Mycoemilia</taxon>
    </lineage>
</organism>
<dbReference type="InterPro" id="IPR049128">
    <property type="entry name" value="Pop8-like_dom"/>
</dbReference>
<keyword evidence="3" id="KW-1185">Reference proteome</keyword>
<evidence type="ECO:0000313" key="3">
    <source>
        <dbReference type="Proteomes" id="UP001150538"/>
    </source>
</evidence>
<evidence type="ECO:0000259" key="1">
    <source>
        <dbReference type="Pfam" id="PF20976"/>
    </source>
</evidence>
<sequence>VSDNQDSPVSFDDFGHLGLRSYIADALGQLYGSTGTGFHVDILSLDYSSQCAIIRVAYQ</sequence>
<feature type="domain" description="Ribonucleases P/MRP subunit Pop8-like" evidence="1">
    <location>
        <begin position="11"/>
        <end position="58"/>
    </location>
</feature>
<comment type="caution">
    <text evidence="2">The sequence shown here is derived from an EMBL/GenBank/DDBJ whole genome shotgun (WGS) entry which is preliminary data.</text>
</comment>
<protein>
    <recommendedName>
        <fullName evidence="1">Ribonucleases P/MRP subunit Pop8-like domain-containing protein</fullName>
    </recommendedName>
</protein>
<evidence type="ECO:0000313" key="2">
    <source>
        <dbReference type="EMBL" id="KAJ1916419.1"/>
    </source>
</evidence>
<dbReference type="Proteomes" id="UP001150538">
    <property type="component" value="Unassembled WGS sequence"/>
</dbReference>
<proteinExistence type="predicted"/>